<accession>A0A7W9UYD7</accession>
<protein>
    <submittedName>
        <fullName evidence="2">Uncharacterized protein</fullName>
    </submittedName>
</protein>
<dbReference type="EMBL" id="JACHJL010000006">
    <property type="protein sequence ID" value="MBB5935850.1"/>
    <property type="molecule type" value="Genomic_DNA"/>
</dbReference>
<dbReference type="RefSeq" id="WP_184572512.1">
    <property type="nucleotide sequence ID" value="NZ_JACHJL010000006.1"/>
</dbReference>
<gene>
    <name evidence="2" type="ORF">FHS42_002919</name>
</gene>
<dbReference type="AlphaFoldDB" id="A0A7W9UYD7"/>
<organism evidence="2 3">
    <name type="scientific">Streptomyces zagrosensis</name>
    <dbReference type="NCBI Taxonomy" id="1042984"/>
    <lineage>
        <taxon>Bacteria</taxon>
        <taxon>Bacillati</taxon>
        <taxon>Actinomycetota</taxon>
        <taxon>Actinomycetes</taxon>
        <taxon>Kitasatosporales</taxon>
        <taxon>Streptomycetaceae</taxon>
        <taxon>Streptomyces</taxon>
    </lineage>
</organism>
<keyword evidence="3" id="KW-1185">Reference proteome</keyword>
<sequence>MPTQANTPAAPHDWIPPGGGVHWTAIGEHGWQVVTLSQWLGERVLAELGPDSGAVIKDSLVRTMTWLIPEGAAAGFQLPDGADGCGYDDGMLFVPGMERERTLYWAVKPAPDRLLTDLARLLDALAVVREDIREQPRTDQPRTDQPRTDRPHAKWATS</sequence>
<dbReference type="Proteomes" id="UP000588098">
    <property type="component" value="Unassembled WGS sequence"/>
</dbReference>
<name>A0A7W9UYD7_9ACTN</name>
<evidence type="ECO:0000313" key="3">
    <source>
        <dbReference type="Proteomes" id="UP000588098"/>
    </source>
</evidence>
<evidence type="ECO:0000313" key="2">
    <source>
        <dbReference type="EMBL" id="MBB5935850.1"/>
    </source>
</evidence>
<comment type="caution">
    <text evidence="2">The sequence shown here is derived from an EMBL/GenBank/DDBJ whole genome shotgun (WGS) entry which is preliminary data.</text>
</comment>
<feature type="compositionally biased region" description="Basic and acidic residues" evidence="1">
    <location>
        <begin position="132"/>
        <end position="152"/>
    </location>
</feature>
<reference evidence="2 3" key="1">
    <citation type="submission" date="2020-08" db="EMBL/GenBank/DDBJ databases">
        <title>Genomic Encyclopedia of Type Strains, Phase III (KMG-III): the genomes of soil and plant-associated and newly described type strains.</title>
        <authorList>
            <person name="Whitman W."/>
        </authorList>
    </citation>
    <scope>NUCLEOTIDE SEQUENCE [LARGE SCALE GENOMIC DNA]</scope>
    <source>
        <strain evidence="2 3">CECT 8305</strain>
    </source>
</reference>
<feature type="region of interest" description="Disordered" evidence="1">
    <location>
        <begin position="132"/>
        <end position="158"/>
    </location>
</feature>
<proteinExistence type="predicted"/>
<evidence type="ECO:0000256" key="1">
    <source>
        <dbReference type="SAM" id="MobiDB-lite"/>
    </source>
</evidence>